<protein>
    <submittedName>
        <fullName evidence="4">TetR family transcriptional regulator</fullName>
    </submittedName>
</protein>
<dbReference type="InterPro" id="IPR050624">
    <property type="entry name" value="HTH-type_Tx_Regulator"/>
</dbReference>
<dbReference type="Pfam" id="PF14278">
    <property type="entry name" value="TetR_C_8"/>
    <property type="match status" value="1"/>
</dbReference>
<sequence>MAKKYTKQLIHDTFIQMLNDEPLKRITVKDLALACEINRNAFYYYYADIYELLSEIFETQIQLVVDEFNDTNSWEESFIKATDFALANKKAIYHVYDSMQQDELIKFIYDVSGNMMTDYIKRENESIQATEEDQRLIVSFYQCALSGMVVAWLETGMRGEPKEIIERIGYLFDGNIALSLKRSISDNYKN</sequence>
<dbReference type="InterPro" id="IPR009057">
    <property type="entry name" value="Homeodomain-like_sf"/>
</dbReference>
<dbReference type="OrthoDB" id="9810250at2"/>
<gene>
    <name evidence="4" type="ORF">CBF28_04440</name>
</gene>
<dbReference type="PANTHER" id="PTHR43479">
    <property type="entry name" value="ACREF/ENVCD OPERON REPRESSOR-RELATED"/>
    <property type="match status" value="1"/>
</dbReference>
<keyword evidence="1 2" id="KW-0238">DNA-binding</keyword>
<evidence type="ECO:0000256" key="2">
    <source>
        <dbReference type="PROSITE-ProRule" id="PRU00335"/>
    </source>
</evidence>
<reference evidence="4 5" key="1">
    <citation type="submission" date="2017-05" db="EMBL/GenBank/DDBJ databases">
        <title>Vagococcus spp. assemblies.</title>
        <authorList>
            <person name="Gulvik C.A."/>
        </authorList>
    </citation>
    <scope>NUCLEOTIDE SEQUENCE [LARGE SCALE GENOMIC DNA]</scope>
    <source>
        <strain evidence="4 5">SS1714</strain>
    </source>
</reference>
<feature type="DNA-binding region" description="H-T-H motif" evidence="2">
    <location>
        <begin position="27"/>
        <end position="46"/>
    </location>
</feature>
<organism evidence="4 5">
    <name type="scientific">Vagococcus carniphilus</name>
    <dbReference type="NCBI Taxonomy" id="218144"/>
    <lineage>
        <taxon>Bacteria</taxon>
        <taxon>Bacillati</taxon>
        <taxon>Bacillota</taxon>
        <taxon>Bacilli</taxon>
        <taxon>Lactobacillales</taxon>
        <taxon>Enterococcaceae</taxon>
        <taxon>Vagococcus</taxon>
    </lineage>
</organism>
<dbReference type="Proteomes" id="UP000288028">
    <property type="component" value="Unassembled WGS sequence"/>
</dbReference>
<proteinExistence type="predicted"/>
<feature type="domain" description="HTH tetR-type" evidence="3">
    <location>
        <begin position="4"/>
        <end position="64"/>
    </location>
</feature>
<dbReference type="SUPFAM" id="SSF46689">
    <property type="entry name" value="Homeodomain-like"/>
    <property type="match status" value="1"/>
</dbReference>
<dbReference type="InterPro" id="IPR001647">
    <property type="entry name" value="HTH_TetR"/>
</dbReference>
<dbReference type="InterPro" id="IPR039532">
    <property type="entry name" value="TetR_C_Firmicutes"/>
</dbReference>
<name>A0A430B792_9ENTE</name>
<evidence type="ECO:0000256" key="1">
    <source>
        <dbReference type="ARBA" id="ARBA00023125"/>
    </source>
</evidence>
<accession>A0A430B792</accession>
<dbReference type="PROSITE" id="PS50977">
    <property type="entry name" value="HTH_TETR_2"/>
    <property type="match status" value="1"/>
</dbReference>
<dbReference type="AlphaFoldDB" id="A0A430B792"/>
<evidence type="ECO:0000313" key="5">
    <source>
        <dbReference type="Proteomes" id="UP000288028"/>
    </source>
</evidence>
<dbReference type="RefSeq" id="WP_126792342.1">
    <property type="nucleotide sequence ID" value="NZ_CP060720.1"/>
</dbReference>
<evidence type="ECO:0000259" key="3">
    <source>
        <dbReference type="PROSITE" id="PS50977"/>
    </source>
</evidence>
<dbReference type="EMBL" id="NGKB01000003">
    <property type="protein sequence ID" value="RSU16190.1"/>
    <property type="molecule type" value="Genomic_DNA"/>
</dbReference>
<evidence type="ECO:0000313" key="4">
    <source>
        <dbReference type="EMBL" id="RSU16190.1"/>
    </source>
</evidence>
<dbReference type="Gene3D" id="1.10.357.10">
    <property type="entry name" value="Tetracycline Repressor, domain 2"/>
    <property type="match status" value="1"/>
</dbReference>
<dbReference type="GeneID" id="95581311"/>
<dbReference type="GO" id="GO:0003677">
    <property type="term" value="F:DNA binding"/>
    <property type="evidence" value="ECO:0007669"/>
    <property type="project" value="UniProtKB-UniRule"/>
</dbReference>
<comment type="caution">
    <text evidence="4">The sequence shown here is derived from an EMBL/GenBank/DDBJ whole genome shotgun (WGS) entry which is preliminary data.</text>
</comment>
<dbReference type="PANTHER" id="PTHR43479:SF7">
    <property type="entry name" value="TETR-FAMILY TRANSCRIPTIONAL REGULATOR"/>
    <property type="match status" value="1"/>
</dbReference>
<keyword evidence="5" id="KW-1185">Reference proteome</keyword>